<gene>
    <name evidence="5" type="ORF">FD755_017371</name>
</gene>
<dbReference type="GO" id="GO:0006412">
    <property type="term" value="P:translation"/>
    <property type="evidence" value="ECO:0007669"/>
    <property type="project" value="InterPro"/>
</dbReference>
<evidence type="ECO:0000256" key="4">
    <source>
        <dbReference type="ARBA" id="ARBA00035458"/>
    </source>
</evidence>
<accession>A0A5N3XA58</accession>
<comment type="caution">
    <text evidence="5">The sequence shown here is derived from an EMBL/GenBank/DDBJ whole genome shotgun (WGS) entry which is preliminary data.</text>
</comment>
<dbReference type="GO" id="GO:0003735">
    <property type="term" value="F:structural constituent of ribosome"/>
    <property type="evidence" value="ECO:0007669"/>
    <property type="project" value="InterPro"/>
</dbReference>
<protein>
    <recommendedName>
        <fullName evidence="3">Small ribosomal subunit protein eS24</fullName>
    </recommendedName>
    <alternativeName>
        <fullName evidence="4">40S ribosomal protein S24</fullName>
    </alternativeName>
</protein>
<evidence type="ECO:0000256" key="3">
    <source>
        <dbReference type="ARBA" id="ARBA00035149"/>
    </source>
</evidence>
<dbReference type="Pfam" id="PF01282">
    <property type="entry name" value="Ribosomal_S24e"/>
    <property type="match status" value="1"/>
</dbReference>
<reference evidence="5 6" key="1">
    <citation type="submission" date="2019-06" db="EMBL/GenBank/DDBJ databases">
        <title>Discovery of a novel chromosome fission-fusion reversal in muntjac.</title>
        <authorList>
            <person name="Mudd A.B."/>
            <person name="Bredeson J.V."/>
            <person name="Baum R."/>
            <person name="Hockemeyer D."/>
            <person name="Rokhsar D.S."/>
        </authorList>
    </citation>
    <scope>NUCLEOTIDE SEQUENCE [LARGE SCALE GENOMIC DNA]</scope>
    <source>
        <strain evidence="5">UCam_UCB_Mr</strain>
        <tissue evidence="5">Fibroblast cell line</tissue>
    </source>
</reference>
<name>A0A5N3XA58_MUNRE</name>
<dbReference type="PANTHER" id="PTHR10496">
    <property type="entry name" value="40S RIBOSOMAL PROTEIN S24"/>
    <property type="match status" value="1"/>
</dbReference>
<dbReference type="Gene3D" id="3.30.70.3370">
    <property type="match status" value="1"/>
</dbReference>
<organism evidence="5 6">
    <name type="scientific">Muntiacus reevesi</name>
    <name type="common">Reeves' muntjac</name>
    <name type="synonym">Cervus reevesi</name>
    <dbReference type="NCBI Taxonomy" id="9886"/>
    <lineage>
        <taxon>Eukaryota</taxon>
        <taxon>Metazoa</taxon>
        <taxon>Chordata</taxon>
        <taxon>Craniata</taxon>
        <taxon>Vertebrata</taxon>
        <taxon>Euteleostomi</taxon>
        <taxon>Mammalia</taxon>
        <taxon>Eutheria</taxon>
        <taxon>Laurasiatheria</taxon>
        <taxon>Artiodactyla</taxon>
        <taxon>Ruminantia</taxon>
        <taxon>Pecora</taxon>
        <taxon>Cervidae</taxon>
        <taxon>Muntiacinae</taxon>
        <taxon>Muntiacus</taxon>
    </lineage>
</organism>
<dbReference type="GO" id="GO:0044391">
    <property type="term" value="C:ribosomal subunit"/>
    <property type="evidence" value="ECO:0007669"/>
    <property type="project" value="UniProtKB-ARBA"/>
</dbReference>
<evidence type="ECO:0000313" key="5">
    <source>
        <dbReference type="EMBL" id="KAB0370962.1"/>
    </source>
</evidence>
<sequence length="129" mass="15030">VIDVPHPGKATVPKTKIWGKLVKMYKITPDVIFVFGFRTHFSGSRMAGFEVICSSLNYMRKIEPKHRLTSRQFQKECKNRLKKVRGATKVNDNADKKEGLKRTQIFICITQIPRVGSFYSCYSFRERIR</sequence>
<keyword evidence="6" id="KW-1185">Reference proteome</keyword>
<dbReference type="SUPFAM" id="SSF54189">
    <property type="entry name" value="Ribosomal proteins S24e, L23 and L15e"/>
    <property type="match status" value="1"/>
</dbReference>
<keyword evidence="1" id="KW-0689">Ribosomal protein</keyword>
<evidence type="ECO:0000313" key="6">
    <source>
        <dbReference type="Proteomes" id="UP000326062"/>
    </source>
</evidence>
<dbReference type="Proteomes" id="UP000326062">
    <property type="component" value="Chromosome 10"/>
</dbReference>
<proteinExistence type="predicted"/>
<dbReference type="AlphaFoldDB" id="A0A5N3XA58"/>
<evidence type="ECO:0000256" key="2">
    <source>
        <dbReference type="ARBA" id="ARBA00023274"/>
    </source>
</evidence>
<feature type="non-terminal residue" evidence="5">
    <location>
        <position position="1"/>
    </location>
</feature>
<dbReference type="InterPro" id="IPR012678">
    <property type="entry name" value="Ribosomal_uL23/eL15/eS24_sf"/>
</dbReference>
<dbReference type="InterPro" id="IPR053709">
    <property type="entry name" value="eRP_eS24_sf"/>
</dbReference>
<dbReference type="InterPro" id="IPR001976">
    <property type="entry name" value="Ribosomal_eS24"/>
</dbReference>
<evidence type="ECO:0000256" key="1">
    <source>
        <dbReference type="ARBA" id="ARBA00022980"/>
    </source>
</evidence>
<keyword evidence="2" id="KW-0687">Ribonucleoprotein</keyword>
<dbReference type="EMBL" id="VCEB01000013">
    <property type="protein sequence ID" value="KAB0370962.1"/>
    <property type="molecule type" value="Genomic_DNA"/>
</dbReference>